<dbReference type="EMBL" id="KN832574">
    <property type="protein sequence ID" value="KII83835.1"/>
    <property type="molecule type" value="Genomic_DNA"/>
</dbReference>
<proteinExistence type="predicted"/>
<keyword evidence="1" id="KW-1133">Transmembrane helix</keyword>
<keyword evidence="1" id="KW-0812">Transmembrane</keyword>
<evidence type="ECO:0000313" key="3">
    <source>
        <dbReference type="Proteomes" id="UP000053263"/>
    </source>
</evidence>
<organism evidence="2 3">
    <name type="scientific">Plicaturopsis crispa FD-325 SS-3</name>
    <dbReference type="NCBI Taxonomy" id="944288"/>
    <lineage>
        <taxon>Eukaryota</taxon>
        <taxon>Fungi</taxon>
        <taxon>Dikarya</taxon>
        <taxon>Basidiomycota</taxon>
        <taxon>Agaricomycotina</taxon>
        <taxon>Agaricomycetes</taxon>
        <taxon>Agaricomycetidae</taxon>
        <taxon>Amylocorticiales</taxon>
        <taxon>Amylocorticiaceae</taxon>
        <taxon>Plicatura</taxon>
        <taxon>Plicaturopsis crispa</taxon>
    </lineage>
</organism>
<dbReference type="OrthoDB" id="2535105at2759"/>
<evidence type="ECO:0000313" key="2">
    <source>
        <dbReference type="EMBL" id="KII83835.1"/>
    </source>
</evidence>
<dbReference type="AlphaFoldDB" id="A0A0C9SWP5"/>
<feature type="transmembrane region" description="Helical" evidence="1">
    <location>
        <begin position="50"/>
        <end position="70"/>
    </location>
</feature>
<dbReference type="Proteomes" id="UP000053263">
    <property type="component" value="Unassembled WGS sequence"/>
</dbReference>
<keyword evidence="1" id="KW-0472">Membrane</keyword>
<reference evidence="2 3" key="1">
    <citation type="submission" date="2014-06" db="EMBL/GenBank/DDBJ databases">
        <title>Evolutionary Origins and Diversification of the Mycorrhizal Mutualists.</title>
        <authorList>
            <consortium name="DOE Joint Genome Institute"/>
            <consortium name="Mycorrhizal Genomics Consortium"/>
            <person name="Kohler A."/>
            <person name="Kuo A."/>
            <person name="Nagy L.G."/>
            <person name="Floudas D."/>
            <person name="Copeland A."/>
            <person name="Barry K.W."/>
            <person name="Cichocki N."/>
            <person name="Veneault-Fourrey C."/>
            <person name="LaButti K."/>
            <person name="Lindquist E.A."/>
            <person name="Lipzen A."/>
            <person name="Lundell T."/>
            <person name="Morin E."/>
            <person name="Murat C."/>
            <person name="Riley R."/>
            <person name="Ohm R."/>
            <person name="Sun H."/>
            <person name="Tunlid A."/>
            <person name="Henrissat B."/>
            <person name="Grigoriev I.V."/>
            <person name="Hibbett D.S."/>
            <person name="Martin F."/>
        </authorList>
    </citation>
    <scope>NUCLEOTIDE SEQUENCE [LARGE SCALE GENOMIC DNA]</scope>
    <source>
        <strain evidence="2 3">FD-325 SS-3</strain>
    </source>
</reference>
<protein>
    <submittedName>
        <fullName evidence="2">Uncharacterized protein</fullName>
    </submittedName>
</protein>
<feature type="transmembrane region" description="Helical" evidence="1">
    <location>
        <begin position="18"/>
        <end position="38"/>
    </location>
</feature>
<name>A0A0C9SWP5_PLICR</name>
<dbReference type="HOGENOM" id="CLU_2062468_0_0_1"/>
<accession>A0A0C9SWP5</accession>
<keyword evidence="3" id="KW-1185">Reference proteome</keyword>
<evidence type="ECO:0000256" key="1">
    <source>
        <dbReference type="SAM" id="Phobius"/>
    </source>
</evidence>
<gene>
    <name evidence="2" type="ORF">PLICRDRAFT_180167</name>
</gene>
<sequence length="119" mass="13025">MAASSTLDLEKALGATEIGILISLCLFGVVSCQTYTYFHRFDDAKWMKSLVGLIWICELAYSACVSFTLYTMTVKDISQPSLLLAPPLGTDICILLAGVVERPALLVKIPRIGFSYLDL</sequence>